<dbReference type="PANTHER" id="PTHR47526:SF4">
    <property type="entry name" value="SWIM-TYPE DOMAIN-CONTAINING PROTEIN"/>
    <property type="match status" value="1"/>
</dbReference>
<comment type="caution">
    <text evidence="1">The sequence shown here is derived from an EMBL/GenBank/DDBJ whole genome shotgun (WGS) entry which is preliminary data.</text>
</comment>
<organism evidence="1 2">
    <name type="scientific">Aquatica leii</name>
    <dbReference type="NCBI Taxonomy" id="1421715"/>
    <lineage>
        <taxon>Eukaryota</taxon>
        <taxon>Metazoa</taxon>
        <taxon>Ecdysozoa</taxon>
        <taxon>Arthropoda</taxon>
        <taxon>Hexapoda</taxon>
        <taxon>Insecta</taxon>
        <taxon>Pterygota</taxon>
        <taxon>Neoptera</taxon>
        <taxon>Endopterygota</taxon>
        <taxon>Coleoptera</taxon>
        <taxon>Polyphaga</taxon>
        <taxon>Elateriformia</taxon>
        <taxon>Elateroidea</taxon>
        <taxon>Lampyridae</taxon>
        <taxon>Luciolinae</taxon>
        <taxon>Aquatica</taxon>
    </lineage>
</organism>
<evidence type="ECO:0000313" key="1">
    <source>
        <dbReference type="EMBL" id="KAK4881207.1"/>
    </source>
</evidence>
<dbReference type="Proteomes" id="UP001353858">
    <property type="component" value="Unassembled WGS sequence"/>
</dbReference>
<name>A0AAN7SHH8_9COLE</name>
<keyword evidence="2" id="KW-1185">Reference proteome</keyword>
<accession>A0AAN7SHH8</accession>
<sequence length="107" mass="12187">MYPDIVNYLLFNKSAYTQQEMKVYKGLEAYKQATCGWVHNVYARQYNNNVVVIGKVLHSQRLIERCLTPWIIANEDGVIQCGHCDCVAGLGEACTHVCALLFLLIYQ</sequence>
<protein>
    <recommendedName>
        <fullName evidence="3">SWIM-type domain-containing protein</fullName>
    </recommendedName>
</protein>
<evidence type="ECO:0000313" key="2">
    <source>
        <dbReference type="Proteomes" id="UP001353858"/>
    </source>
</evidence>
<dbReference type="AlphaFoldDB" id="A0AAN7SHH8"/>
<evidence type="ECO:0008006" key="3">
    <source>
        <dbReference type="Google" id="ProtNLM"/>
    </source>
</evidence>
<gene>
    <name evidence="1" type="ORF">RN001_004526</name>
</gene>
<dbReference type="PANTHER" id="PTHR47526">
    <property type="entry name" value="ATP-DEPENDENT DNA HELICASE"/>
    <property type="match status" value="1"/>
</dbReference>
<proteinExistence type="predicted"/>
<dbReference type="EMBL" id="JARPUR010000002">
    <property type="protein sequence ID" value="KAK4881207.1"/>
    <property type="molecule type" value="Genomic_DNA"/>
</dbReference>
<reference evidence="2" key="1">
    <citation type="submission" date="2023-01" db="EMBL/GenBank/DDBJ databases">
        <title>Key to firefly adult light organ development and bioluminescence: homeobox transcription factors regulate luciferase expression and transportation to peroxisome.</title>
        <authorList>
            <person name="Fu X."/>
        </authorList>
    </citation>
    <scope>NUCLEOTIDE SEQUENCE [LARGE SCALE GENOMIC DNA]</scope>
</reference>